<proteinExistence type="predicted"/>
<evidence type="ECO:0000256" key="2">
    <source>
        <dbReference type="ARBA" id="ARBA00004532"/>
    </source>
</evidence>
<keyword evidence="4" id="KW-0472">Membrane</keyword>
<dbReference type="GO" id="GO:0042151">
    <property type="term" value="C:nematocyst"/>
    <property type="evidence" value="ECO:0007669"/>
    <property type="project" value="UniProtKB-SubCell"/>
</dbReference>
<evidence type="ECO:0000256" key="3">
    <source>
        <dbReference type="ARBA" id="ARBA00022537"/>
    </source>
</evidence>
<reference evidence="6" key="1">
    <citation type="submission" date="2025-08" db="UniProtKB">
        <authorList>
            <consortium name="Ensembl"/>
        </authorList>
    </citation>
    <scope>IDENTIFICATION</scope>
</reference>
<evidence type="ECO:0000313" key="6">
    <source>
        <dbReference type="Ensembl" id="ENSPMGP00000011970.1"/>
    </source>
</evidence>
<dbReference type="PANTHER" id="PTHR40388:SF2">
    <property type="entry name" value="ACTINOPORIN-LIKE PROTEIN"/>
    <property type="match status" value="1"/>
</dbReference>
<dbReference type="InterPro" id="IPR050677">
    <property type="entry name" value="Actinoporin_PFT"/>
</dbReference>
<dbReference type="PANTHER" id="PTHR40388">
    <property type="entry name" value="BRYOPORIN"/>
    <property type="match status" value="1"/>
</dbReference>
<reference evidence="6" key="2">
    <citation type="submission" date="2025-09" db="UniProtKB">
        <authorList>
            <consortium name="Ensembl"/>
        </authorList>
    </citation>
    <scope>IDENTIFICATION</scope>
</reference>
<comment type="subcellular location">
    <subcellularLocation>
        <location evidence="2">Nematocyst</location>
    </subcellularLocation>
    <subcellularLocation>
        <location evidence="1">Target cell membrane</location>
    </subcellularLocation>
</comment>
<accession>A0A3B4A5G4</accession>
<dbReference type="Proteomes" id="UP000261520">
    <property type="component" value="Unplaced"/>
</dbReference>
<dbReference type="SUPFAM" id="SSF63724">
    <property type="entry name" value="Cytolysin/lectin"/>
    <property type="match status" value="1"/>
</dbReference>
<dbReference type="AlphaFoldDB" id="A0A3B4A5G4"/>
<keyword evidence="5" id="KW-0166">Nematocyst</keyword>
<evidence type="ECO:0000256" key="4">
    <source>
        <dbReference type="ARBA" id="ARBA00023298"/>
    </source>
</evidence>
<dbReference type="GO" id="GO:0044218">
    <property type="term" value="C:other organism cell membrane"/>
    <property type="evidence" value="ECO:0007669"/>
    <property type="project" value="UniProtKB-KW"/>
</dbReference>
<dbReference type="InterPro" id="IPR015926">
    <property type="entry name" value="Cytolysin/lectin"/>
</dbReference>
<sequence>MADMADFADNAMNVAGRVGGFISKVLPQRQCSIKIKNNTSAFILRNPRVHIDTGVCAEPLALTIKPSSSGEGLFTKSRGSMRGSGGVFTYDLYHHQNCVGKMAALFKVPYDLNLKSIVFAIGVFDSDTKCDKHLFHLMFTKKQDNFMRDKATGSCVTIESPLVTVSANMSNTDNTVMKIEISDYN</sequence>
<organism evidence="6 7">
    <name type="scientific">Periophthalmus magnuspinnatus</name>
    <dbReference type="NCBI Taxonomy" id="409849"/>
    <lineage>
        <taxon>Eukaryota</taxon>
        <taxon>Metazoa</taxon>
        <taxon>Chordata</taxon>
        <taxon>Craniata</taxon>
        <taxon>Vertebrata</taxon>
        <taxon>Euteleostomi</taxon>
        <taxon>Actinopterygii</taxon>
        <taxon>Neopterygii</taxon>
        <taxon>Teleostei</taxon>
        <taxon>Neoteleostei</taxon>
        <taxon>Acanthomorphata</taxon>
        <taxon>Gobiaria</taxon>
        <taxon>Gobiiformes</taxon>
        <taxon>Gobioidei</taxon>
        <taxon>Gobiidae</taxon>
        <taxon>Oxudercinae</taxon>
        <taxon>Periophthalmus</taxon>
    </lineage>
</organism>
<protein>
    <submittedName>
        <fullName evidence="6">Uncharacterized protein</fullName>
    </submittedName>
</protein>
<evidence type="ECO:0000256" key="1">
    <source>
        <dbReference type="ARBA" id="ARBA00004175"/>
    </source>
</evidence>
<keyword evidence="7" id="KW-1185">Reference proteome</keyword>
<keyword evidence="3" id="KW-1052">Target cell membrane</keyword>
<evidence type="ECO:0000313" key="7">
    <source>
        <dbReference type="Proteomes" id="UP000261520"/>
    </source>
</evidence>
<keyword evidence="4" id="KW-1053">Target membrane</keyword>
<evidence type="ECO:0000256" key="5">
    <source>
        <dbReference type="ARBA" id="ARBA00023331"/>
    </source>
</evidence>
<name>A0A3B4A5G4_9GOBI</name>
<dbReference type="Ensembl" id="ENSPMGT00000012772.1">
    <property type="protein sequence ID" value="ENSPMGP00000011970.1"/>
    <property type="gene ID" value="ENSPMGG00000009905.1"/>
</dbReference>
<dbReference type="Gene3D" id="2.60.270.20">
    <property type="entry name" value="Cytolysin/lectin"/>
    <property type="match status" value="1"/>
</dbReference>